<keyword evidence="2" id="KW-1185">Reference proteome</keyword>
<comment type="caution">
    <text evidence="1">The sequence shown here is derived from an EMBL/GenBank/DDBJ whole genome shotgun (WGS) entry which is preliminary data.</text>
</comment>
<dbReference type="EMBL" id="SDPQ02000001">
    <property type="protein sequence ID" value="KAA1399688.1"/>
    <property type="molecule type" value="Genomic_DNA"/>
</dbReference>
<gene>
    <name evidence="1" type="ORF">ESP70_002695</name>
</gene>
<dbReference type="AlphaFoldDB" id="A0A5M4FIA0"/>
<dbReference type="Proteomes" id="UP000380867">
    <property type="component" value="Unassembled WGS sequence"/>
</dbReference>
<proteinExistence type="predicted"/>
<dbReference type="RefSeq" id="WP_149687822.1">
    <property type="nucleotide sequence ID" value="NZ_SDPQ02000001.1"/>
</dbReference>
<sequence length="324" mass="36139">MDDRLRSQAIARGYLTRAQIIDAGYRDRDIKVALRVGLLVRLRHGIYAYTDDVAGLDELALHRLLSYAVVDRLGEGFVLSHQSACAAHGIDLYGLPDRLVHVTRLDGRAGRREAGVVHHVGHVPPEDVVVVDGRTVMVPERAVFELATIGRTETGVVAASSALHLGLVNAEGLAEMAERLERWQGARHAALAFRLADGRCESVGESRSLFMVWRGGLPRPEQQVSIQGPFGVVARVDFDWDAWRHTGEFDGLFKYGRLNPYGSDPGRVLEDEKAREDAVRGTGRGMSRWIWPDLPLRQTVERLRADLDRSRSLYCRGRMYINLG</sequence>
<dbReference type="OrthoDB" id="5143202at2"/>
<protein>
    <submittedName>
        <fullName evidence="1">Type IV toxin-antitoxin system AbiEi family antitoxin domain-containing protein</fullName>
    </submittedName>
</protein>
<reference evidence="1" key="1">
    <citation type="submission" date="2019-09" db="EMBL/GenBank/DDBJ databases">
        <authorList>
            <person name="Li J."/>
        </authorList>
    </citation>
    <scope>NUCLEOTIDE SEQUENCE [LARGE SCALE GENOMIC DNA]</scope>
    <source>
        <strain evidence="1">JCM 14732</strain>
    </source>
</reference>
<evidence type="ECO:0000313" key="2">
    <source>
        <dbReference type="Proteomes" id="UP000380867"/>
    </source>
</evidence>
<name>A0A5M4FIA0_9ACTN</name>
<evidence type="ECO:0000313" key="1">
    <source>
        <dbReference type="EMBL" id="KAA1399688.1"/>
    </source>
</evidence>
<accession>A0A5M4FIA0</accession>
<organism evidence="1 2">
    <name type="scientific">Aeromicrobium ginsengisoli</name>
    <dbReference type="NCBI Taxonomy" id="363867"/>
    <lineage>
        <taxon>Bacteria</taxon>
        <taxon>Bacillati</taxon>
        <taxon>Actinomycetota</taxon>
        <taxon>Actinomycetes</taxon>
        <taxon>Propionibacteriales</taxon>
        <taxon>Nocardioidaceae</taxon>
        <taxon>Aeromicrobium</taxon>
    </lineage>
</organism>